<keyword evidence="6 13" id="KW-0658">Purine biosynthesis</keyword>
<dbReference type="EC" id="4.3.2.2" evidence="4 12"/>
<evidence type="ECO:0000256" key="3">
    <source>
        <dbReference type="ARBA" id="ARBA00008273"/>
    </source>
</evidence>
<dbReference type="EMBL" id="JBEGCI010000003">
    <property type="protein sequence ID" value="MEQ6887871.1"/>
    <property type="molecule type" value="Genomic_DNA"/>
</dbReference>
<name>A0ABV1N546_9GAMM</name>
<dbReference type="Gene3D" id="1.10.40.30">
    <property type="entry name" value="Fumarase/aspartase (C-terminal domain)"/>
    <property type="match status" value="1"/>
</dbReference>
<dbReference type="RefSeq" id="WP_349757573.1">
    <property type="nucleotide sequence ID" value="NZ_JBEGCI010000003.1"/>
</dbReference>
<dbReference type="NCBIfam" id="NF006764">
    <property type="entry name" value="PRK09285.1"/>
    <property type="match status" value="1"/>
</dbReference>
<dbReference type="Proteomes" id="UP001472978">
    <property type="component" value="Unassembled WGS sequence"/>
</dbReference>
<dbReference type="PROSITE" id="PS00163">
    <property type="entry name" value="FUMARATE_LYASES"/>
    <property type="match status" value="1"/>
</dbReference>
<evidence type="ECO:0000256" key="11">
    <source>
        <dbReference type="ARBA" id="ARBA00049115"/>
    </source>
</evidence>
<evidence type="ECO:0000256" key="1">
    <source>
        <dbReference type="ARBA" id="ARBA00004706"/>
    </source>
</evidence>
<dbReference type="Pfam" id="PF00206">
    <property type="entry name" value="Lyase_1"/>
    <property type="match status" value="1"/>
</dbReference>
<comment type="function">
    <text evidence="9">Catalyzes two reactions in de novo purine nucleotide biosynthesis. Catalyzes the breakdown of 5-aminoimidazole- (N-succinylocarboxamide) ribotide (SAICAR or 2-[5-amino-1-(5-phospho-beta-D-ribosyl)imidazole-4-carboxamido]succinate) to 5-aminoimidazole-4-carboxamide ribotide (AICAR or 5-amino-1-(5-phospho-beta-D-ribosyl)imidazole-4-carboxamide) and fumarate, and of adenylosuccinate (ADS or N(6)-(1,2-dicarboxyethyl)-AMP) to adenosine monophosphate (AMP) and fumarate.</text>
</comment>
<feature type="domain" description="Fumarate lyase N-terminal" evidence="14">
    <location>
        <begin position="14"/>
        <end position="311"/>
    </location>
</feature>
<evidence type="ECO:0000256" key="8">
    <source>
        <dbReference type="ARBA" id="ARBA00024477"/>
    </source>
</evidence>
<evidence type="ECO:0000256" key="6">
    <source>
        <dbReference type="ARBA" id="ARBA00022755"/>
    </source>
</evidence>
<evidence type="ECO:0000256" key="9">
    <source>
        <dbReference type="ARBA" id="ARBA00025012"/>
    </source>
</evidence>
<dbReference type="InterPro" id="IPR020557">
    <property type="entry name" value="Fumarate_lyase_CS"/>
</dbReference>
<keyword evidence="17" id="KW-1185">Reference proteome</keyword>
<feature type="domain" description="Adenylosuccinate lyase PurB C-terminal" evidence="15">
    <location>
        <begin position="330"/>
        <end position="444"/>
    </location>
</feature>
<dbReference type="NCBIfam" id="TIGR00928">
    <property type="entry name" value="purB"/>
    <property type="match status" value="1"/>
</dbReference>
<evidence type="ECO:0000256" key="4">
    <source>
        <dbReference type="ARBA" id="ARBA00012339"/>
    </source>
</evidence>
<evidence type="ECO:0000256" key="12">
    <source>
        <dbReference type="NCBIfam" id="TIGR00928"/>
    </source>
</evidence>
<evidence type="ECO:0000256" key="7">
    <source>
        <dbReference type="ARBA" id="ARBA00023239"/>
    </source>
</evidence>
<comment type="caution">
    <text evidence="16">The sequence shown here is derived from an EMBL/GenBank/DDBJ whole genome shotgun (WGS) entry which is preliminary data.</text>
</comment>
<keyword evidence="7 13" id="KW-0456">Lyase</keyword>
<protein>
    <recommendedName>
        <fullName evidence="5 12">Adenylosuccinate lyase</fullName>
        <shortName evidence="13">ASL</shortName>
        <ecNumber evidence="4 12">4.3.2.2</ecNumber>
    </recommendedName>
    <alternativeName>
        <fullName evidence="10 13">Adenylosuccinase</fullName>
    </alternativeName>
</protein>
<sequence>MPLSALTALSPVDGRYESKAAALREHFSEFGLIRARVIVEIRWLECLAEHPQITEVPRLSAEATAHLEALLRDFSLADAERIKEIERTTNHDVKAVEYFIKEKIADQPELHAVTEFVHFACTSEDINNLSHGVMLTDGLKALLPMMHQVADEVARLAQEHAAQPMLSRTHGQTASPTTLGKEMANVAYRLRRQLKQIEAVEIFGKINGAVGNYNAHLTTYPEVDWEANAQSFVEGLGLTFNPYTTQIEPHDYIAELFDAVCRFNTILIDFDRDVWGYISLGYFKQRTVAGEIGSSTMPHKVNPIDFENSEGNLGLANAILGHLAQKLPISRWQRDLTDSTVLRNLGVGLAYGMIAYQASLKGISKLEANPVRLAEDLDNSWEVLAEPIQTVMRRYGIEKPYEKLKELTRGKRIDQTGFAAFIDTLELPAEVKSELKALSPASYIGNAEAQARRL</sequence>
<gene>
    <name evidence="16" type="primary">purB</name>
    <name evidence="16" type="ORF">ABE957_04150</name>
</gene>
<comment type="similarity">
    <text evidence="3 13">Belongs to the lyase 1 family. Adenylosuccinate lyase subfamily.</text>
</comment>
<dbReference type="GO" id="GO:0016829">
    <property type="term" value="F:lyase activity"/>
    <property type="evidence" value="ECO:0007669"/>
    <property type="project" value="UniProtKB-KW"/>
</dbReference>
<evidence type="ECO:0000259" key="15">
    <source>
        <dbReference type="Pfam" id="PF08328"/>
    </source>
</evidence>
<dbReference type="Gene3D" id="1.10.275.10">
    <property type="entry name" value="Fumarase/aspartase (N-terminal domain)"/>
    <property type="match status" value="1"/>
</dbReference>
<accession>A0ABV1N546</accession>
<proteinExistence type="inferred from homology"/>
<evidence type="ECO:0000313" key="16">
    <source>
        <dbReference type="EMBL" id="MEQ6887871.1"/>
    </source>
</evidence>
<evidence type="ECO:0000256" key="13">
    <source>
        <dbReference type="RuleBase" id="RU361172"/>
    </source>
</evidence>
<evidence type="ECO:0000313" key="17">
    <source>
        <dbReference type="Proteomes" id="UP001472978"/>
    </source>
</evidence>
<dbReference type="InterPro" id="IPR008948">
    <property type="entry name" value="L-Aspartase-like"/>
</dbReference>
<dbReference type="InterPro" id="IPR004769">
    <property type="entry name" value="Pur_lyase"/>
</dbReference>
<comment type="pathway">
    <text evidence="1 13">Purine metabolism; IMP biosynthesis via de novo pathway; 5-amino-1-(5-phospho-D-ribosyl)imidazole-4-carboxamide from 5-amino-1-(5-phospho-D-ribosyl)imidazole-4-carboxylate: step 2/2.</text>
</comment>
<dbReference type="CDD" id="cd01598">
    <property type="entry name" value="PurB"/>
    <property type="match status" value="1"/>
</dbReference>
<dbReference type="InterPro" id="IPR024083">
    <property type="entry name" value="Fumarase/histidase_N"/>
</dbReference>
<dbReference type="SUPFAM" id="SSF48557">
    <property type="entry name" value="L-aspartase-like"/>
    <property type="match status" value="1"/>
</dbReference>
<reference evidence="16 17" key="1">
    <citation type="submission" date="2024-05" db="EMBL/GenBank/DDBJ databases">
        <title>Halomonas sp. CS7 16S ribosomal RNA gene Genome sequencing and assembly.</title>
        <authorList>
            <person name="Yook S."/>
        </authorList>
    </citation>
    <scope>NUCLEOTIDE SEQUENCE [LARGE SCALE GENOMIC DNA]</scope>
    <source>
        <strain evidence="16 17">CS7</strain>
    </source>
</reference>
<dbReference type="PRINTS" id="PR00149">
    <property type="entry name" value="FUMRATELYASE"/>
</dbReference>
<comment type="pathway">
    <text evidence="2 13">Purine metabolism; AMP biosynthesis via de novo pathway; AMP from IMP: step 2/2.</text>
</comment>
<dbReference type="PANTHER" id="PTHR43411">
    <property type="entry name" value="ADENYLOSUCCINATE LYASE"/>
    <property type="match status" value="1"/>
</dbReference>
<evidence type="ECO:0000256" key="5">
    <source>
        <dbReference type="ARBA" id="ARBA00017058"/>
    </source>
</evidence>
<dbReference type="InterPro" id="IPR047136">
    <property type="entry name" value="PurB_bact"/>
</dbReference>
<evidence type="ECO:0000256" key="2">
    <source>
        <dbReference type="ARBA" id="ARBA00004734"/>
    </source>
</evidence>
<evidence type="ECO:0000259" key="14">
    <source>
        <dbReference type="Pfam" id="PF00206"/>
    </source>
</evidence>
<dbReference type="InterPro" id="IPR022761">
    <property type="entry name" value="Fumarate_lyase_N"/>
</dbReference>
<dbReference type="Gene3D" id="1.20.200.10">
    <property type="entry name" value="Fumarase/aspartase (Central domain)"/>
    <property type="match status" value="1"/>
</dbReference>
<organism evidence="16 17">
    <name type="scientific">Halomonas pelophila</name>
    <dbReference type="NCBI Taxonomy" id="3151122"/>
    <lineage>
        <taxon>Bacteria</taxon>
        <taxon>Pseudomonadati</taxon>
        <taxon>Pseudomonadota</taxon>
        <taxon>Gammaproteobacteria</taxon>
        <taxon>Oceanospirillales</taxon>
        <taxon>Halomonadaceae</taxon>
        <taxon>Halomonas</taxon>
    </lineage>
</organism>
<dbReference type="PANTHER" id="PTHR43411:SF1">
    <property type="entry name" value="ADENYLOSUCCINATE LYASE"/>
    <property type="match status" value="1"/>
</dbReference>
<dbReference type="InterPro" id="IPR000362">
    <property type="entry name" value="Fumarate_lyase_fam"/>
</dbReference>
<evidence type="ECO:0000256" key="10">
    <source>
        <dbReference type="ARBA" id="ARBA00030717"/>
    </source>
</evidence>
<dbReference type="Pfam" id="PF08328">
    <property type="entry name" value="ASL_C"/>
    <property type="match status" value="1"/>
</dbReference>
<comment type="catalytic activity">
    <reaction evidence="8">
        <text>(2S)-2-[5-amino-1-(5-phospho-beta-D-ribosyl)imidazole-4-carboxamido]succinate = 5-amino-1-(5-phospho-beta-D-ribosyl)imidazole-4-carboxamide + fumarate</text>
        <dbReference type="Rhea" id="RHEA:23920"/>
        <dbReference type="ChEBI" id="CHEBI:29806"/>
        <dbReference type="ChEBI" id="CHEBI:58443"/>
        <dbReference type="ChEBI" id="CHEBI:58475"/>
        <dbReference type="EC" id="4.3.2.2"/>
    </reaction>
    <physiologicalReaction direction="left-to-right" evidence="8">
        <dbReference type="Rhea" id="RHEA:23921"/>
    </physiologicalReaction>
</comment>
<comment type="catalytic activity">
    <reaction evidence="11">
        <text>N(6)-(1,2-dicarboxyethyl)-AMP = fumarate + AMP</text>
        <dbReference type="Rhea" id="RHEA:16853"/>
        <dbReference type="ChEBI" id="CHEBI:29806"/>
        <dbReference type="ChEBI" id="CHEBI:57567"/>
        <dbReference type="ChEBI" id="CHEBI:456215"/>
        <dbReference type="EC" id="4.3.2.2"/>
    </reaction>
    <physiologicalReaction direction="left-to-right" evidence="11">
        <dbReference type="Rhea" id="RHEA:16854"/>
    </physiologicalReaction>
</comment>
<dbReference type="InterPro" id="IPR013539">
    <property type="entry name" value="PurB_C"/>
</dbReference>